<dbReference type="GO" id="GO:0000976">
    <property type="term" value="F:transcription cis-regulatory region binding"/>
    <property type="evidence" value="ECO:0007669"/>
    <property type="project" value="TreeGrafter"/>
</dbReference>
<dbReference type="Pfam" id="PF00440">
    <property type="entry name" value="TetR_N"/>
    <property type="match status" value="1"/>
</dbReference>
<organism evidence="4 5">
    <name type="scientific">Rhodococcoides kroppenstedtii</name>
    <dbReference type="NCBI Taxonomy" id="293050"/>
    <lineage>
        <taxon>Bacteria</taxon>
        <taxon>Bacillati</taxon>
        <taxon>Actinomycetota</taxon>
        <taxon>Actinomycetes</taxon>
        <taxon>Mycobacteriales</taxon>
        <taxon>Nocardiaceae</taxon>
        <taxon>Rhodococcoides</taxon>
    </lineage>
</organism>
<dbReference type="SUPFAM" id="SSF46689">
    <property type="entry name" value="Homeodomain-like"/>
    <property type="match status" value="1"/>
</dbReference>
<evidence type="ECO:0000256" key="1">
    <source>
        <dbReference type="ARBA" id="ARBA00023125"/>
    </source>
</evidence>
<dbReference type="GeneID" id="85484140"/>
<dbReference type="PANTHER" id="PTHR30055:SF209">
    <property type="entry name" value="POSSIBLE TRANSCRIPTIONAL REGULATORY PROTEIN (PROBABLY TETR-FAMILY)"/>
    <property type="match status" value="1"/>
</dbReference>
<dbReference type="RefSeq" id="WP_068361151.1">
    <property type="nucleotide sequence ID" value="NZ_FOJN01000001.1"/>
</dbReference>
<evidence type="ECO:0000259" key="3">
    <source>
        <dbReference type="PROSITE" id="PS50977"/>
    </source>
</evidence>
<dbReference type="GO" id="GO:0003700">
    <property type="term" value="F:DNA-binding transcription factor activity"/>
    <property type="evidence" value="ECO:0007669"/>
    <property type="project" value="TreeGrafter"/>
</dbReference>
<dbReference type="InterPro" id="IPR001647">
    <property type="entry name" value="HTH_TetR"/>
</dbReference>
<keyword evidence="1 2" id="KW-0238">DNA-binding</keyword>
<dbReference type="PROSITE" id="PS50977">
    <property type="entry name" value="HTH_TETR_2"/>
    <property type="match status" value="1"/>
</dbReference>
<dbReference type="Gene3D" id="1.10.357.10">
    <property type="entry name" value="Tetracycline Repressor, domain 2"/>
    <property type="match status" value="1"/>
</dbReference>
<protein>
    <submittedName>
        <fullName evidence="4">Transcriptional regulator, TetR family</fullName>
    </submittedName>
</protein>
<dbReference type="InterPro" id="IPR009057">
    <property type="entry name" value="Homeodomain-like_sf"/>
</dbReference>
<accession>A0A1I0SF22</accession>
<reference evidence="4 5" key="1">
    <citation type="submission" date="2016-10" db="EMBL/GenBank/DDBJ databases">
        <authorList>
            <person name="de Groot N.N."/>
        </authorList>
    </citation>
    <scope>NUCLEOTIDE SEQUENCE [LARGE SCALE GENOMIC DNA]</scope>
    <source>
        <strain evidence="4 5">DSM 44908</strain>
    </source>
</reference>
<dbReference type="PRINTS" id="PR00455">
    <property type="entry name" value="HTHTETR"/>
</dbReference>
<name>A0A1I0SF22_9NOCA</name>
<dbReference type="InterPro" id="IPR050109">
    <property type="entry name" value="HTH-type_TetR-like_transc_reg"/>
</dbReference>
<feature type="DNA-binding region" description="H-T-H motif" evidence="2">
    <location>
        <begin position="42"/>
        <end position="61"/>
    </location>
</feature>
<evidence type="ECO:0000256" key="2">
    <source>
        <dbReference type="PROSITE-ProRule" id="PRU00335"/>
    </source>
</evidence>
<dbReference type="PANTHER" id="PTHR30055">
    <property type="entry name" value="HTH-TYPE TRANSCRIPTIONAL REGULATOR RUTR"/>
    <property type="match status" value="1"/>
</dbReference>
<feature type="domain" description="HTH tetR-type" evidence="3">
    <location>
        <begin position="19"/>
        <end position="79"/>
    </location>
</feature>
<dbReference type="Proteomes" id="UP000182054">
    <property type="component" value="Unassembled WGS sequence"/>
</dbReference>
<proteinExistence type="predicted"/>
<evidence type="ECO:0000313" key="5">
    <source>
        <dbReference type="Proteomes" id="UP000182054"/>
    </source>
</evidence>
<dbReference type="EMBL" id="FOJN01000001">
    <property type="protein sequence ID" value="SFA38095.1"/>
    <property type="molecule type" value="Genomic_DNA"/>
</dbReference>
<gene>
    <name evidence="4" type="ORF">SAMN05444374_10167</name>
</gene>
<dbReference type="OrthoDB" id="4542210at2"/>
<evidence type="ECO:0000313" key="4">
    <source>
        <dbReference type="EMBL" id="SFA38095.1"/>
    </source>
</evidence>
<dbReference type="AlphaFoldDB" id="A0A1I0SF22"/>
<sequence length="205" mass="21934">MTDALLPLANGDTERCDAARNRRLLLDAAVALVDERGPDGLTMDAVAARAGVGKGTVFRRFGSRAGLMLALLDHTETALQQSFMFGPPPLGPGAPPLERLLAYGRARFGVVEVQGELLRSAENSGSSRFAAPAWAVGFTHVAGLLRAADVQGDIELLTYAVLAPLEATVVLHQLRDGRMTPERLVRGWEDLVLRITRPGSIDSPE</sequence>